<keyword evidence="3" id="KW-1185">Reference proteome</keyword>
<dbReference type="PANTHER" id="PTHR37714:SF1">
    <property type="entry name" value="PROTEIN, PUTATIVE-RELATED"/>
    <property type="match status" value="1"/>
</dbReference>
<keyword evidence="1" id="KW-0812">Transmembrane</keyword>
<gene>
    <name evidence="2" type="ORF">NE237_022659</name>
</gene>
<protein>
    <submittedName>
        <fullName evidence="2">Uncharacterized protein</fullName>
    </submittedName>
</protein>
<proteinExistence type="predicted"/>
<accession>A0A9Q0K5H3</accession>
<keyword evidence="1" id="KW-0472">Membrane</keyword>
<organism evidence="2 3">
    <name type="scientific">Protea cynaroides</name>
    <dbReference type="NCBI Taxonomy" id="273540"/>
    <lineage>
        <taxon>Eukaryota</taxon>
        <taxon>Viridiplantae</taxon>
        <taxon>Streptophyta</taxon>
        <taxon>Embryophyta</taxon>
        <taxon>Tracheophyta</taxon>
        <taxon>Spermatophyta</taxon>
        <taxon>Magnoliopsida</taxon>
        <taxon>Proteales</taxon>
        <taxon>Proteaceae</taxon>
        <taxon>Protea</taxon>
    </lineage>
</organism>
<evidence type="ECO:0000256" key="1">
    <source>
        <dbReference type="SAM" id="Phobius"/>
    </source>
</evidence>
<reference evidence="2" key="1">
    <citation type="journal article" date="2023" name="Plant J.">
        <title>The genome of the king protea, Protea cynaroides.</title>
        <authorList>
            <person name="Chang J."/>
            <person name="Duong T.A."/>
            <person name="Schoeman C."/>
            <person name="Ma X."/>
            <person name="Roodt D."/>
            <person name="Barker N."/>
            <person name="Li Z."/>
            <person name="Van de Peer Y."/>
            <person name="Mizrachi E."/>
        </authorList>
    </citation>
    <scope>NUCLEOTIDE SEQUENCE</scope>
    <source>
        <tissue evidence="2">Young leaves</tissue>
    </source>
</reference>
<dbReference type="Proteomes" id="UP001141806">
    <property type="component" value="Unassembled WGS sequence"/>
</dbReference>
<sequence length="105" mass="10973">MGISDTVLANLTSLYLVAIVGIKAYGVISGKNFTGGFLLVSSTIVMGAILAGTLTWDVSRKATHALCRDPMIERCRGGICWHGVAVRSPMSQDSSGGKPLGFRSG</sequence>
<dbReference type="AlphaFoldDB" id="A0A9Q0K5H3"/>
<evidence type="ECO:0000313" key="2">
    <source>
        <dbReference type="EMBL" id="KAJ4962720.1"/>
    </source>
</evidence>
<dbReference type="EMBL" id="JAMYWD010000008">
    <property type="protein sequence ID" value="KAJ4962720.1"/>
    <property type="molecule type" value="Genomic_DNA"/>
</dbReference>
<feature type="transmembrane region" description="Helical" evidence="1">
    <location>
        <begin position="7"/>
        <end position="28"/>
    </location>
</feature>
<dbReference type="OrthoDB" id="1723061at2759"/>
<feature type="transmembrane region" description="Helical" evidence="1">
    <location>
        <begin position="34"/>
        <end position="56"/>
    </location>
</feature>
<evidence type="ECO:0000313" key="3">
    <source>
        <dbReference type="Proteomes" id="UP001141806"/>
    </source>
</evidence>
<comment type="caution">
    <text evidence="2">The sequence shown here is derived from an EMBL/GenBank/DDBJ whole genome shotgun (WGS) entry which is preliminary data.</text>
</comment>
<dbReference type="PANTHER" id="PTHR37714">
    <property type="entry name" value="PROTEIN, PUTATIVE-RELATED"/>
    <property type="match status" value="1"/>
</dbReference>
<name>A0A9Q0K5H3_9MAGN</name>
<keyword evidence="1" id="KW-1133">Transmembrane helix</keyword>